<name>A0AA39I6J3_9BILA</name>
<evidence type="ECO:0000313" key="3">
    <source>
        <dbReference type="Proteomes" id="UP001175271"/>
    </source>
</evidence>
<protein>
    <submittedName>
        <fullName evidence="2">Uncharacterized protein</fullName>
    </submittedName>
</protein>
<accession>A0AA39I6J3</accession>
<evidence type="ECO:0000256" key="1">
    <source>
        <dbReference type="SAM" id="MobiDB-lite"/>
    </source>
</evidence>
<dbReference type="EMBL" id="JAUCMV010000002">
    <property type="protein sequence ID" value="KAK0417387.1"/>
    <property type="molecule type" value="Genomic_DNA"/>
</dbReference>
<proteinExistence type="predicted"/>
<reference evidence="2" key="1">
    <citation type="submission" date="2023-06" db="EMBL/GenBank/DDBJ databases">
        <title>Genomic analysis of the entomopathogenic nematode Steinernema hermaphroditum.</title>
        <authorList>
            <person name="Schwarz E.M."/>
            <person name="Heppert J.K."/>
            <person name="Baniya A."/>
            <person name="Schwartz H.T."/>
            <person name="Tan C.-H."/>
            <person name="Antoshechkin I."/>
            <person name="Sternberg P.W."/>
            <person name="Goodrich-Blair H."/>
            <person name="Dillman A.R."/>
        </authorList>
    </citation>
    <scope>NUCLEOTIDE SEQUENCE</scope>
    <source>
        <strain evidence="2">PS9179</strain>
        <tissue evidence="2">Whole animal</tissue>
    </source>
</reference>
<feature type="compositionally biased region" description="Polar residues" evidence="1">
    <location>
        <begin position="1"/>
        <end position="12"/>
    </location>
</feature>
<gene>
    <name evidence="2" type="ORF">QR680_012978</name>
</gene>
<comment type="caution">
    <text evidence="2">The sequence shown here is derived from an EMBL/GenBank/DDBJ whole genome shotgun (WGS) entry which is preliminary data.</text>
</comment>
<dbReference type="Proteomes" id="UP001175271">
    <property type="component" value="Unassembled WGS sequence"/>
</dbReference>
<feature type="region of interest" description="Disordered" evidence="1">
    <location>
        <begin position="1"/>
        <end position="69"/>
    </location>
</feature>
<organism evidence="2 3">
    <name type="scientific">Steinernema hermaphroditum</name>
    <dbReference type="NCBI Taxonomy" id="289476"/>
    <lineage>
        <taxon>Eukaryota</taxon>
        <taxon>Metazoa</taxon>
        <taxon>Ecdysozoa</taxon>
        <taxon>Nematoda</taxon>
        <taxon>Chromadorea</taxon>
        <taxon>Rhabditida</taxon>
        <taxon>Tylenchina</taxon>
        <taxon>Panagrolaimomorpha</taxon>
        <taxon>Strongyloidoidea</taxon>
        <taxon>Steinernematidae</taxon>
        <taxon>Steinernema</taxon>
    </lineage>
</organism>
<evidence type="ECO:0000313" key="2">
    <source>
        <dbReference type="EMBL" id="KAK0417387.1"/>
    </source>
</evidence>
<keyword evidence="3" id="KW-1185">Reference proteome</keyword>
<dbReference type="AlphaFoldDB" id="A0AA39I6J3"/>
<feature type="compositionally biased region" description="Basic and acidic residues" evidence="1">
    <location>
        <begin position="56"/>
        <end position="69"/>
    </location>
</feature>
<sequence length="69" mass="7390">MGHLSTESTQAATEPLFHLSFTEAAQDSGPTADSRDPYRTLGTSPEPVVHPSPTARTDRGLEEEAPRSP</sequence>